<dbReference type="GO" id="GO:0000902">
    <property type="term" value="P:cell morphogenesis"/>
    <property type="evidence" value="ECO:0007669"/>
    <property type="project" value="InterPro"/>
</dbReference>
<dbReference type="PANTHER" id="PTHR34108">
    <property type="entry name" value="SEPTUM SITE-DETERMINING PROTEIN MINC"/>
    <property type="match status" value="1"/>
</dbReference>
<evidence type="ECO:0000259" key="7">
    <source>
        <dbReference type="Pfam" id="PF03775"/>
    </source>
</evidence>
<dbReference type="SUPFAM" id="SSF63848">
    <property type="entry name" value="Cell-division inhibitor MinC, C-terminal domain"/>
    <property type="match status" value="1"/>
</dbReference>
<dbReference type="GO" id="GO:0000917">
    <property type="term" value="P:division septum assembly"/>
    <property type="evidence" value="ECO:0007669"/>
    <property type="project" value="UniProtKB-KW"/>
</dbReference>
<dbReference type="OrthoDB" id="9790810at2"/>
<accession>A0A2R4VZY1</accession>
<proteinExistence type="inferred from homology"/>
<gene>
    <name evidence="6" type="primary">minC</name>
    <name evidence="8" type="ORF">TDSAC_0651</name>
</gene>
<dbReference type="Pfam" id="PF03775">
    <property type="entry name" value="MinC_C"/>
    <property type="match status" value="1"/>
</dbReference>
<dbReference type="InterPro" id="IPR013033">
    <property type="entry name" value="MinC"/>
</dbReference>
<protein>
    <recommendedName>
        <fullName evidence="6">Probable septum site-determining protein MinC</fullName>
    </recommendedName>
</protein>
<dbReference type="PANTHER" id="PTHR34108:SF1">
    <property type="entry name" value="SEPTUM SITE-DETERMINING PROTEIN MINC"/>
    <property type="match status" value="1"/>
</dbReference>
<dbReference type="InterPro" id="IPR036145">
    <property type="entry name" value="MinC_C_sf"/>
</dbReference>
<evidence type="ECO:0000313" key="9">
    <source>
        <dbReference type="Proteomes" id="UP000244792"/>
    </source>
</evidence>
<dbReference type="Gene3D" id="2.160.20.70">
    <property type="match status" value="1"/>
</dbReference>
<organism evidence="8 9">
    <name type="scientific">Thermodesulfobium acidiphilum</name>
    <dbReference type="NCBI Taxonomy" id="1794699"/>
    <lineage>
        <taxon>Bacteria</taxon>
        <taxon>Pseudomonadati</taxon>
        <taxon>Thermodesulfobiota</taxon>
        <taxon>Thermodesulfobiia</taxon>
        <taxon>Thermodesulfobiales</taxon>
        <taxon>Thermodesulfobiaceae</taxon>
        <taxon>Thermodesulfobium</taxon>
    </lineage>
</organism>
<evidence type="ECO:0000256" key="5">
    <source>
        <dbReference type="ARBA" id="ARBA00025606"/>
    </source>
</evidence>
<dbReference type="EMBL" id="CP020921">
    <property type="protein sequence ID" value="AWB10024.1"/>
    <property type="molecule type" value="Genomic_DNA"/>
</dbReference>
<evidence type="ECO:0000313" key="8">
    <source>
        <dbReference type="EMBL" id="AWB10024.1"/>
    </source>
</evidence>
<sequence>MEKNRQFRLIGIRGALRLIIDQKPSLVDVISYVKSFFESNKKFFEGTKVIFEIQSLCDLEASFIEQLKLKLARFEEIDSFKIYNENNKEQDKIEGKNFEDFENKVCFDKMNTKYVCKSLRSGQKIDFEGNVIILGDVNAGSKISAGGSVIVLGSLKGIVQAGILDNSSIVFALDFDPVQITIAGVLGLLSNNDKSLINSNNMFAYFKDDKINIEPWSGRKFLIGE</sequence>
<evidence type="ECO:0000256" key="3">
    <source>
        <dbReference type="ARBA" id="ARBA00023210"/>
    </source>
</evidence>
<dbReference type="GO" id="GO:1901891">
    <property type="term" value="P:regulation of cell septum assembly"/>
    <property type="evidence" value="ECO:0007669"/>
    <property type="project" value="InterPro"/>
</dbReference>
<comment type="function">
    <text evidence="5 6">Cell division inhibitor that blocks the formation of polar Z ring septums. Rapidly oscillates between the poles of the cell to destabilize FtsZ filaments that have formed before they mature into polar Z rings. Prevents FtsZ polymerization.</text>
</comment>
<dbReference type="AlphaFoldDB" id="A0A2R4VZY1"/>
<reference evidence="8 9" key="1">
    <citation type="submission" date="2017-04" db="EMBL/GenBank/DDBJ databases">
        <title>Genomic insights into metabolism of Thermodesulfobium acidiphilum.</title>
        <authorList>
            <person name="Toshchakov S.V."/>
            <person name="Frolov E.N."/>
            <person name="Kublanov I.V."/>
            <person name="Samarov N.I."/>
            <person name="Novikov A."/>
            <person name="Lebedinsky A.V."/>
            <person name="Bonch-Osmolovskaya E.A."/>
            <person name="Chernyh N.A."/>
        </authorList>
    </citation>
    <scope>NUCLEOTIDE SEQUENCE [LARGE SCALE GENOMIC DNA]</scope>
    <source>
        <strain evidence="8 9">3127-1</strain>
    </source>
</reference>
<keyword evidence="9" id="KW-1185">Reference proteome</keyword>
<dbReference type="Proteomes" id="UP000244792">
    <property type="component" value="Chromosome"/>
</dbReference>
<keyword evidence="2 6" id="KW-0132">Cell division</keyword>
<evidence type="ECO:0000256" key="1">
    <source>
        <dbReference type="ARBA" id="ARBA00006291"/>
    </source>
</evidence>
<dbReference type="InterPro" id="IPR016098">
    <property type="entry name" value="CAP/MinC_C"/>
</dbReference>
<evidence type="ECO:0000256" key="2">
    <source>
        <dbReference type="ARBA" id="ARBA00022618"/>
    </source>
</evidence>
<dbReference type="KEGG" id="taci:TDSAC_0651"/>
<feature type="domain" description="Septum formation inhibitor MinC C-terminal" evidence="7">
    <location>
        <begin position="115"/>
        <end position="214"/>
    </location>
</feature>
<comment type="subunit">
    <text evidence="6">Interacts with MinD and FtsZ.</text>
</comment>
<name>A0A2R4VZY1_THEAF</name>
<evidence type="ECO:0000256" key="4">
    <source>
        <dbReference type="ARBA" id="ARBA00023306"/>
    </source>
</evidence>
<dbReference type="RefSeq" id="WP_108308856.1">
    <property type="nucleotide sequence ID" value="NZ_CP020921.1"/>
</dbReference>
<dbReference type="InterPro" id="IPR005526">
    <property type="entry name" value="Septum_form_inhib_MinC_C"/>
</dbReference>
<keyword evidence="3 6" id="KW-0717">Septation</keyword>
<keyword evidence="4 6" id="KW-0131">Cell cycle</keyword>
<comment type="similarity">
    <text evidence="1 6">Belongs to the MinC family.</text>
</comment>
<dbReference type="HAMAP" id="MF_00267">
    <property type="entry name" value="MinC"/>
    <property type="match status" value="1"/>
</dbReference>
<evidence type="ECO:0000256" key="6">
    <source>
        <dbReference type="HAMAP-Rule" id="MF_00267"/>
    </source>
</evidence>